<dbReference type="Pfam" id="PF22617">
    <property type="entry name" value="HCS_D2"/>
    <property type="match status" value="1"/>
</dbReference>
<keyword evidence="3" id="KW-0028">Amino-acid biosynthesis</keyword>
<dbReference type="EMBL" id="LFVU01000028">
    <property type="protein sequence ID" value="KMT21202.1"/>
    <property type="molecule type" value="Genomic_DNA"/>
</dbReference>
<keyword evidence="11" id="KW-0012">Acyltransferase</keyword>
<dbReference type="GO" id="GO:0043714">
    <property type="term" value="F:(R)-citramalate synthase activity"/>
    <property type="evidence" value="ECO:0007669"/>
    <property type="project" value="UniProtKB-UniRule"/>
</dbReference>
<proteinExistence type="inferred from homology"/>
<evidence type="ECO:0000313" key="11">
    <source>
        <dbReference type="EMBL" id="KMT21202.1"/>
    </source>
</evidence>
<dbReference type="GO" id="GO:0003852">
    <property type="term" value="F:2-isopropylmalate synthase activity"/>
    <property type="evidence" value="ECO:0007669"/>
    <property type="project" value="InterPro"/>
</dbReference>
<keyword evidence="5 9" id="KW-0808">Transferase</keyword>
<dbReference type="Pfam" id="PF08502">
    <property type="entry name" value="LeuA_dimer"/>
    <property type="match status" value="1"/>
</dbReference>
<dbReference type="PANTHER" id="PTHR43538:SF1">
    <property type="entry name" value="(R)-CITRAMALATE SYNTHASE"/>
    <property type="match status" value="1"/>
</dbReference>
<evidence type="ECO:0000256" key="3">
    <source>
        <dbReference type="ARBA" id="ARBA00022605"/>
    </source>
</evidence>
<keyword evidence="12" id="KW-1185">Reference proteome</keyword>
<dbReference type="UniPathway" id="UPA00047">
    <property type="reaction ID" value="UER00066"/>
</dbReference>
<dbReference type="Gene3D" id="3.20.20.70">
    <property type="entry name" value="Aldolase class I"/>
    <property type="match status" value="1"/>
</dbReference>
<dbReference type="EC" id="2.3.3.21" evidence="8"/>
<comment type="similarity">
    <text evidence="2 9">Belongs to the alpha-IPM synthase/homocitrate synthase family.</text>
</comment>
<dbReference type="InterPro" id="IPR013709">
    <property type="entry name" value="2-isopropylmalate_synth_dimer"/>
</dbReference>
<evidence type="ECO:0000256" key="6">
    <source>
        <dbReference type="ARBA" id="ARBA00023304"/>
    </source>
</evidence>
<dbReference type="Gene3D" id="3.30.160.270">
    <property type="match status" value="1"/>
</dbReference>
<dbReference type="AlphaFoldDB" id="A0A0J8D5S2"/>
<dbReference type="PANTHER" id="PTHR43538">
    <property type="entry name" value="ALPHA-IPM SYNTHASE/HOMOCITRATE SYNTHASE"/>
    <property type="match status" value="1"/>
</dbReference>
<dbReference type="GO" id="GO:0009097">
    <property type="term" value="P:isoleucine biosynthetic process"/>
    <property type="evidence" value="ECO:0007669"/>
    <property type="project" value="UniProtKB-UniRule"/>
</dbReference>
<evidence type="ECO:0000256" key="4">
    <source>
        <dbReference type="ARBA" id="ARBA00022624"/>
    </source>
</evidence>
<dbReference type="CDD" id="cd07941">
    <property type="entry name" value="DRE_TIM_LeuA3"/>
    <property type="match status" value="1"/>
</dbReference>
<accession>A0A0J8D5S2</accession>
<reference evidence="11 12" key="1">
    <citation type="submission" date="2015-06" db="EMBL/GenBank/DDBJ databases">
        <title>Draft genome sequence of the purine-degrading Clostridium cylindrosporum HC-1 (DSM 605).</title>
        <authorList>
            <person name="Poehlein A."/>
            <person name="Schiel-Bengelsdorf B."/>
            <person name="Bengelsdorf F."/>
            <person name="Daniel R."/>
            <person name="Duerre P."/>
        </authorList>
    </citation>
    <scope>NUCLEOTIDE SEQUENCE [LARGE SCALE GENOMIC DNA]</scope>
    <source>
        <strain evidence="11 12">DSM 605</strain>
    </source>
</reference>
<dbReference type="SUPFAM" id="SSF51569">
    <property type="entry name" value="Aldolase"/>
    <property type="match status" value="1"/>
</dbReference>
<gene>
    <name evidence="11" type="ORF">CLCY_1c04360</name>
</gene>
<dbReference type="GO" id="GO:0009098">
    <property type="term" value="P:L-leucine biosynthetic process"/>
    <property type="evidence" value="ECO:0007669"/>
    <property type="project" value="InterPro"/>
</dbReference>
<dbReference type="PROSITE" id="PS00815">
    <property type="entry name" value="AIPM_HOMOCIT_SYNTH_1"/>
    <property type="match status" value="1"/>
</dbReference>
<dbReference type="Proteomes" id="UP000036756">
    <property type="component" value="Unassembled WGS sequence"/>
</dbReference>
<dbReference type="InterPro" id="IPR005675">
    <property type="entry name" value="Citramal_synthase"/>
</dbReference>
<dbReference type="SUPFAM" id="SSF110921">
    <property type="entry name" value="2-isopropylmalate synthase LeuA, allosteric (dimerisation) domain"/>
    <property type="match status" value="1"/>
</dbReference>
<feature type="domain" description="Pyruvate carboxyltransferase" evidence="10">
    <location>
        <begin position="8"/>
        <end position="269"/>
    </location>
</feature>
<evidence type="ECO:0000256" key="9">
    <source>
        <dbReference type="RuleBase" id="RU003523"/>
    </source>
</evidence>
<dbReference type="InterPro" id="IPR036230">
    <property type="entry name" value="LeuA_allosteric_dom_sf"/>
</dbReference>
<organism evidence="11 12">
    <name type="scientific">Clostridium cylindrosporum DSM 605</name>
    <dbReference type="NCBI Taxonomy" id="1121307"/>
    <lineage>
        <taxon>Bacteria</taxon>
        <taxon>Bacillati</taxon>
        <taxon>Bacillota</taxon>
        <taxon>Clostridia</taxon>
        <taxon>Eubacteriales</taxon>
        <taxon>Clostridiaceae</taxon>
        <taxon>Clostridium</taxon>
    </lineage>
</organism>
<evidence type="ECO:0000256" key="5">
    <source>
        <dbReference type="ARBA" id="ARBA00022679"/>
    </source>
</evidence>
<evidence type="ECO:0000256" key="7">
    <source>
        <dbReference type="ARBA" id="ARBA00048263"/>
    </source>
</evidence>
<dbReference type="OrthoDB" id="9804858at2"/>
<keyword evidence="4" id="KW-0412">Isoleucine biosynthesis</keyword>
<dbReference type="PATRIC" id="fig|1121307.3.peg.802"/>
<evidence type="ECO:0000259" key="10">
    <source>
        <dbReference type="PROSITE" id="PS50991"/>
    </source>
</evidence>
<evidence type="ECO:0000313" key="12">
    <source>
        <dbReference type="Proteomes" id="UP000036756"/>
    </source>
</evidence>
<comment type="catalytic activity">
    <reaction evidence="7">
        <text>pyruvate + acetyl-CoA + H2O = (3R)-citramalate + CoA + H(+)</text>
        <dbReference type="Rhea" id="RHEA:19045"/>
        <dbReference type="ChEBI" id="CHEBI:15361"/>
        <dbReference type="ChEBI" id="CHEBI:15377"/>
        <dbReference type="ChEBI" id="CHEBI:15378"/>
        <dbReference type="ChEBI" id="CHEBI:30934"/>
        <dbReference type="ChEBI" id="CHEBI:57287"/>
        <dbReference type="ChEBI" id="CHEBI:57288"/>
        <dbReference type="EC" id="2.3.3.21"/>
    </reaction>
</comment>
<comment type="caution">
    <text evidence="11">The sequence shown here is derived from an EMBL/GenBank/DDBJ whole genome shotgun (WGS) entry which is preliminary data.</text>
</comment>
<dbReference type="InterPro" id="IPR000891">
    <property type="entry name" value="PYR_CT"/>
</dbReference>
<keyword evidence="6" id="KW-0100">Branched-chain amino acid biosynthesis</keyword>
<dbReference type="SMART" id="SM00917">
    <property type="entry name" value="LeuA_dimer"/>
    <property type="match status" value="1"/>
</dbReference>
<dbReference type="InterPro" id="IPR054691">
    <property type="entry name" value="LeuA/HCS_post-cat"/>
</dbReference>
<evidence type="ECO:0000256" key="8">
    <source>
        <dbReference type="NCBIfam" id="TIGR00977"/>
    </source>
</evidence>
<evidence type="ECO:0000256" key="1">
    <source>
        <dbReference type="ARBA" id="ARBA00004743"/>
    </source>
</evidence>
<evidence type="ECO:0000256" key="2">
    <source>
        <dbReference type="ARBA" id="ARBA00006154"/>
    </source>
</evidence>
<sequence length="524" mass="57929">MTRDVKEIFIYDTTLRDGSQGEGISYTLEDKLKIVKKLDSFGVDYIEAGNPGSNPKDLDFFKEVAKCDIKSKLVAFGSTRRVGVKVEEDMGIKSLLFANTPAVAIFGKSWDLHVTDIIRTTLDENLSMIEDTVKYMKSMGKEVIFDAEHFFDGYKNNREYAIESLKSAAKAGADFAVLCDTNGGTMPWEIENIINDVLQNVNVNIGIHCHNDTGMAVANSVVAAKCGAVQIQGTINGYGERCGNANLITIIGNLEVKLGKKCLDNNSISELTNVSKTVAEIANMTHEKSYPYVGASAFAHKGGMHIDGVNKNSISFEHINPEIVGNERRFLMSEVSGKSTILSSIQKIIPEIKKDSKEAQEMVDILKKLEYEGYQFEGAESSFELLIRKHLGKTKEFFKVIDFRVIEEAAGIKSAYAMIKLEVDGKEEITAADGAGPVNAMDKALRKALTVFYPELKDIRLTDYKVRVLDPDKATGAKVRVHIETSDGEATWGTVGVSTNIIEASWKALLDSIDYFLYKEIDRK</sequence>
<protein>
    <recommendedName>
        <fullName evidence="8">Citramalate synthase</fullName>
        <ecNumber evidence="8">2.3.3.21</ecNumber>
    </recommendedName>
</protein>
<dbReference type="InterPro" id="IPR013785">
    <property type="entry name" value="Aldolase_TIM"/>
</dbReference>
<dbReference type="STRING" id="1121307.CLCY_1c04360"/>
<dbReference type="PROSITE" id="PS00816">
    <property type="entry name" value="AIPM_HOMOCIT_SYNTH_2"/>
    <property type="match status" value="1"/>
</dbReference>
<dbReference type="Gene3D" id="1.10.238.260">
    <property type="match status" value="1"/>
</dbReference>
<dbReference type="Pfam" id="PF00682">
    <property type="entry name" value="HMGL-like"/>
    <property type="match status" value="1"/>
</dbReference>
<dbReference type="PROSITE" id="PS50991">
    <property type="entry name" value="PYR_CT"/>
    <property type="match status" value="1"/>
</dbReference>
<comment type="pathway">
    <text evidence="1">Amino-acid biosynthesis; L-isoleucine biosynthesis; 2-oxobutanoate from pyruvate: step 1/3.</text>
</comment>
<dbReference type="NCBIfam" id="TIGR00977">
    <property type="entry name" value="citramal_synth"/>
    <property type="match status" value="1"/>
</dbReference>
<dbReference type="RefSeq" id="WP_048571570.1">
    <property type="nucleotide sequence ID" value="NZ_LFVU01000028.1"/>
</dbReference>
<name>A0A0J8D5S2_CLOCY</name>
<dbReference type="InterPro" id="IPR002034">
    <property type="entry name" value="AIPM/Hcit_synth_CS"/>
</dbReference>